<dbReference type="EMBL" id="JOTM01000033">
    <property type="protein sequence ID" value="KEK22339.1"/>
    <property type="molecule type" value="Genomic_DNA"/>
</dbReference>
<keyword evidence="1" id="KW-0472">Membrane</keyword>
<keyword evidence="1" id="KW-0812">Transmembrane</keyword>
<dbReference type="STRING" id="574375.AZF08_14225"/>
<accession>A0A073K4W2</accession>
<feature type="transmembrane region" description="Helical" evidence="1">
    <location>
        <begin position="51"/>
        <end position="74"/>
    </location>
</feature>
<protein>
    <recommendedName>
        <fullName evidence="4">DUF2975 domain-containing protein</fullName>
    </recommendedName>
</protein>
<keyword evidence="3" id="KW-1185">Reference proteome</keyword>
<dbReference type="eggNOG" id="ENOG502ZR8H">
    <property type="taxonomic scope" value="Bacteria"/>
</dbReference>
<feature type="transmembrane region" description="Helical" evidence="1">
    <location>
        <begin position="123"/>
        <end position="145"/>
    </location>
</feature>
<dbReference type="Proteomes" id="UP000027778">
    <property type="component" value="Unassembled WGS sequence"/>
</dbReference>
<sequence length="163" mass="17971">MKYKQSSTIFLKVVIFLIGIAVLAVCIFGLPGVASRDAAAHPETAYLQYPFLVYAYVLCIPFYVALYQAFKLLTYIDKNMAFSELSVRALRYIKYCAITISILIVVGIMISGAIFYGSEDITGIIMLALISIFASSVIATFAAVLQRLLQEAIDIKSENDLTV</sequence>
<feature type="transmembrane region" description="Helical" evidence="1">
    <location>
        <begin position="95"/>
        <end position="117"/>
    </location>
</feature>
<name>A0A073K4W2_9BACI</name>
<dbReference type="RefSeq" id="WP_033677621.1">
    <property type="nucleotide sequence ID" value="NZ_JOTM01000033.1"/>
</dbReference>
<dbReference type="OrthoDB" id="1100174at2"/>
<gene>
    <name evidence="2" type="ORF">BAGA_19755</name>
</gene>
<dbReference type="Pfam" id="PF11188">
    <property type="entry name" value="DUF2975"/>
    <property type="match status" value="1"/>
</dbReference>
<comment type="caution">
    <text evidence="2">The sequence shown here is derived from an EMBL/GenBank/DDBJ whole genome shotgun (WGS) entry which is preliminary data.</text>
</comment>
<reference evidence="2 3" key="1">
    <citation type="submission" date="2014-06" db="EMBL/GenBank/DDBJ databases">
        <title>Draft genome sequence of Bacillus gaemokensis JCM 15801 (MCCC 1A00707).</title>
        <authorList>
            <person name="Lai Q."/>
            <person name="Liu Y."/>
            <person name="Shao Z."/>
        </authorList>
    </citation>
    <scope>NUCLEOTIDE SEQUENCE [LARGE SCALE GENOMIC DNA]</scope>
    <source>
        <strain evidence="2 3">JCM 15801</strain>
    </source>
</reference>
<proteinExistence type="predicted"/>
<evidence type="ECO:0000313" key="2">
    <source>
        <dbReference type="EMBL" id="KEK22339.1"/>
    </source>
</evidence>
<evidence type="ECO:0008006" key="4">
    <source>
        <dbReference type="Google" id="ProtNLM"/>
    </source>
</evidence>
<organism evidence="2 3">
    <name type="scientific">Bacillus gaemokensis</name>
    <dbReference type="NCBI Taxonomy" id="574375"/>
    <lineage>
        <taxon>Bacteria</taxon>
        <taxon>Bacillati</taxon>
        <taxon>Bacillota</taxon>
        <taxon>Bacilli</taxon>
        <taxon>Bacillales</taxon>
        <taxon>Bacillaceae</taxon>
        <taxon>Bacillus</taxon>
        <taxon>Bacillus cereus group</taxon>
    </lineage>
</organism>
<dbReference type="InterPro" id="IPR021354">
    <property type="entry name" value="DUF2975"/>
</dbReference>
<dbReference type="AlphaFoldDB" id="A0A073K4W2"/>
<evidence type="ECO:0000313" key="3">
    <source>
        <dbReference type="Proteomes" id="UP000027778"/>
    </source>
</evidence>
<keyword evidence="1" id="KW-1133">Transmembrane helix</keyword>
<evidence type="ECO:0000256" key="1">
    <source>
        <dbReference type="SAM" id="Phobius"/>
    </source>
</evidence>
<feature type="transmembrane region" description="Helical" evidence="1">
    <location>
        <begin position="9"/>
        <end position="31"/>
    </location>
</feature>